<feature type="domain" description="NERD" evidence="1">
    <location>
        <begin position="27"/>
        <end position="144"/>
    </location>
</feature>
<sequence length="580" mass="67815">MPVSFYPNNPINSLEKIIVKKDGTPLKGEIDVYRRLWEDLSKSQIQWDVWHDLKLPEHSDNFNYYKKTSAQIDFLIICENGIVVLEVKGGPISTKDNIFYYGKNFEKPIKQNPFKQAEGYKFTLKDIILNNFKDCFFCEAVVFPHVNYPFESKLIDSNLLWTSFNSKIYDNSIEKFLINVFEYSKNKHKKHHRTYNYIEGKKYVAIKKILSPTIGDRNHFNTINTLEWLGIQNIEILESLYKNTRIMIEGPPGTGKTTIAKAFIDKQHNKTGIYLCWNNLLMHYTRSVLNERNLLSNLEVTTFFKFFLKYNKDLTYNELISFNEDDFYNLVKDTILYLEINGKLRPYDFIVIDEAQDLFDRGIDLFINKFSGYNGNGLLNGNSLILYDIDQSYSSSGRNVSEIADLMTEYYSHFKLNEVKRSSQNPKIRHLSSEIIENPTIILNQQFEDLYPNIKVQRFAALKYVKKYILKNILTPIRETDSSLIGKDCVLLIESTFLRGTYKGDEDLREMLIIKDVEELNQRNIGDTSNKLRYTSILKYKGLEKKNVFLVVSEPSELNKYELFVGITRAILNVEIYIVA</sequence>
<dbReference type="InterPro" id="IPR011528">
    <property type="entry name" value="NERD"/>
</dbReference>
<dbReference type="Pfam" id="PF09848">
    <property type="entry name" value="SLFN-g3_helicase"/>
    <property type="match status" value="1"/>
</dbReference>
<accession>A0A8J6U8C9</accession>
<dbReference type="RefSeq" id="WP_188229065.1">
    <property type="nucleotide sequence ID" value="NZ_JACVXB010000001.1"/>
</dbReference>
<feature type="domain" description="Schlafen group 3-like DNA/RNA helicase" evidence="2">
    <location>
        <begin position="246"/>
        <end position="364"/>
    </location>
</feature>
<evidence type="ECO:0000259" key="1">
    <source>
        <dbReference type="Pfam" id="PF08378"/>
    </source>
</evidence>
<dbReference type="Pfam" id="PF08378">
    <property type="entry name" value="NERD"/>
    <property type="match status" value="1"/>
</dbReference>
<comment type="caution">
    <text evidence="3">The sequence shown here is derived from an EMBL/GenBank/DDBJ whole genome shotgun (WGS) entry which is preliminary data.</text>
</comment>
<evidence type="ECO:0000313" key="3">
    <source>
        <dbReference type="EMBL" id="MBD0831302.1"/>
    </source>
</evidence>
<dbReference type="Gene3D" id="3.40.50.300">
    <property type="entry name" value="P-loop containing nucleotide triphosphate hydrolases"/>
    <property type="match status" value="1"/>
</dbReference>
<dbReference type="InterPro" id="IPR027417">
    <property type="entry name" value="P-loop_NTPase"/>
</dbReference>
<evidence type="ECO:0000259" key="2">
    <source>
        <dbReference type="Pfam" id="PF09848"/>
    </source>
</evidence>
<organism evidence="3 4">
    <name type="scientific">Aestuariibaculum sediminum</name>
    <dbReference type="NCBI Taxonomy" id="2770637"/>
    <lineage>
        <taxon>Bacteria</taxon>
        <taxon>Pseudomonadati</taxon>
        <taxon>Bacteroidota</taxon>
        <taxon>Flavobacteriia</taxon>
        <taxon>Flavobacteriales</taxon>
        <taxon>Flavobacteriaceae</taxon>
    </lineage>
</organism>
<reference evidence="3 4" key="1">
    <citation type="submission" date="2020-09" db="EMBL/GenBank/DDBJ databases">
        <title>TT11 complete genome.</title>
        <authorList>
            <person name="Wu Z."/>
        </authorList>
    </citation>
    <scope>NUCLEOTIDE SEQUENCE [LARGE SCALE GENOMIC DNA]</scope>
    <source>
        <strain evidence="3 4">TT11</strain>
    </source>
</reference>
<keyword evidence="4" id="KW-1185">Reference proteome</keyword>
<proteinExistence type="predicted"/>
<dbReference type="InterPro" id="IPR018647">
    <property type="entry name" value="SLFN_3-like_DNA/RNA_helicase"/>
</dbReference>
<dbReference type="SUPFAM" id="SSF52540">
    <property type="entry name" value="P-loop containing nucleoside triphosphate hydrolases"/>
    <property type="match status" value="1"/>
</dbReference>
<gene>
    <name evidence="3" type="ORF">ICJ83_04070</name>
</gene>
<dbReference type="Proteomes" id="UP000600588">
    <property type="component" value="Unassembled WGS sequence"/>
</dbReference>
<dbReference type="EMBL" id="JACVXB010000001">
    <property type="protein sequence ID" value="MBD0831302.1"/>
    <property type="molecule type" value="Genomic_DNA"/>
</dbReference>
<evidence type="ECO:0000313" key="4">
    <source>
        <dbReference type="Proteomes" id="UP000600588"/>
    </source>
</evidence>
<name>A0A8J6U8C9_9FLAO</name>
<dbReference type="AlphaFoldDB" id="A0A8J6U8C9"/>
<protein>
    <submittedName>
        <fullName evidence="3">NERD domain-containing protein</fullName>
    </submittedName>
</protein>